<dbReference type="OrthoDB" id="7443339at2"/>
<dbReference type="Gene3D" id="2.60.40.10">
    <property type="entry name" value="Immunoglobulins"/>
    <property type="match status" value="1"/>
</dbReference>
<evidence type="ECO:0000313" key="3">
    <source>
        <dbReference type="EMBL" id="KMQ58430.1"/>
    </source>
</evidence>
<dbReference type="EMBL" id="LFND01000009">
    <property type="protein sequence ID" value="KMQ58430.1"/>
    <property type="molecule type" value="Genomic_DNA"/>
</dbReference>
<dbReference type="Proteomes" id="UP000036261">
    <property type="component" value="Unassembled WGS sequence"/>
</dbReference>
<sequence length="418" mass="46263">MKKTLLLLFLISFSLGFGQITKNVFFVGNSYTYTNNLPELVKNIAASTGDILTYQTHAEGGARLKQHAANPLVTTTINQGNWDYVVLQEQSQIPSFPDTFVQTEMHPYAKQLAELIKNSNSCGNPMFFMTWGYKSGDATNCANGNTAVCTYEGMDDLTYNRYMDMALLNESLVSPVGKVWRMIRQQHAAMDLYSADGSHPSYIGSMAAAYTIYTILFKKDPEMASFNGNLTITEAQAIKSIVKNTVFDNLNTWLVGANDVASRFTHQITGNSTVEFTNQTQNATTFSWNFGDGNTSTLQNPTHTYTASGSYEVSLTTNACGTNSTKTKSVTISSLGTKEEPINQIQLYPNPVQDAIHIITDQKLSATSLTDASGRTVIFQLEKTESGYTLPMHHLSDGVYFLKYKTGEKDYTQKIIKK</sequence>
<reference evidence="3 4" key="1">
    <citation type="journal article" date="2013" name="Int. J. Syst. Evol. Microbiol.">
        <title>Chryseobacterium angstadtii sp. nov., isolated from a newt tank.</title>
        <authorList>
            <person name="Kirk K.E."/>
            <person name="Hoffman J.A."/>
            <person name="Smith K.A."/>
            <person name="Strahan B.L."/>
            <person name="Failor K.C."/>
            <person name="Krebs J.E."/>
            <person name="Gale A.N."/>
            <person name="Do T.D."/>
            <person name="Sontag T.C."/>
            <person name="Batties A.M."/>
            <person name="Mistiszyn K."/>
            <person name="Newman J.D."/>
        </authorList>
    </citation>
    <scope>NUCLEOTIDE SEQUENCE [LARGE SCALE GENOMIC DNA]</scope>
    <source>
        <strain evidence="3 4">KM</strain>
    </source>
</reference>
<dbReference type="SUPFAM" id="SSF52266">
    <property type="entry name" value="SGNH hydrolase"/>
    <property type="match status" value="1"/>
</dbReference>
<dbReference type="PATRIC" id="fig|558151.6.peg.4662"/>
<dbReference type="CDD" id="cd00146">
    <property type="entry name" value="PKD"/>
    <property type="match status" value="1"/>
</dbReference>
<dbReference type="InterPro" id="IPR022409">
    <property type="entry name" value="PKD/Chitinase_dom"/>
</dbReference>
<dbReference type="SUPFAM" id="SSF49299">
    <property type="entry name" value="PKD domain"/>
    <property type="match status" value="1"/>
</dbReference>
<organism evidence="3 4">
    <name type="scientific">Chryseobacterium angstadtii</name>
    <dbReference type="NCBI Taxonomy" id="558151"/>
    <lineage>
        <taxon>Bacteria</taxon>
        <taxon>Pseudomonadati</taxon>
        <taxon>Bacteroidota</taxon>
        <taxon>Flavobacteriia</taxon>
        <taxon>Flavobacteriales</taxon>
        <taxon>Weeksellaceae</taxon>
        <taxon>Chryseobacterium group</taxon>
        <taxon>Chryseobacterium</taxon>
    </lineage>
</organism>
<gene>
    <name evidence="3" type="ORF">ACM46_22265</name>
</gene>
<dbReference type="InterPro" id="IPR036514">
    <property type="entry name" value="SGNH_hydro_sf"/>
</dbReference>
<dbReference type="InterPro" id="IPR013783">
    <property type="entry name" value="Ig-like_fold"/>
</dbReference>
<comment type="caution">
    <text evidence="3">The sequence shown here is derived from an EMBL/GenBank/DDBJ whole genome shotgun (WGS) entry which is preliminary data.</text>
</comment>
<name>A0A0J7KM79_9FLAO</name>
<feature type="domain" description="PKD" evidence="2">
    <location>
        <begin position="278"/>
        <end position="332"/>
    </location>
</feature>
<evidence type="ECO:0000313" key="4">
    <source>
        <dbReference type="Proteomes" id="UP000036261"/>
    </source>
</evidence>
<keyword evidence="1" id="KW-0732">Signal</keyword>
<dbReference type="STRING" id="558151.ACM46_22265"/>
<dbReference type="Gene3D" id="3.40.50.1110">
    <property type="entry name" value="SGNH hydrolase"/>
    <property type="match status" value="1"/>
</dbReference>
<evidence type="ECO:0000256" key="1">
    <source>
        <dbReference type="ARBA" id="ARBA00022729"/>
    </source>
</evidence>
<dbReference type="GO" id="GO:0016788">
    <property type="term" value="F:hydrolase activity, acting on ester bonds"/>
    <property type="evidence" value="ECO:0007669"/>
    <property type="project" value="UniProtKB-ARBA"/>
</dbReference>
<dbReference type="InterPro" id="IPR026444">
    <property type="entry name" value="Secre_tail"/>
</dbReference>
<dbReference type="AlphaFoldDB" id="A0A0J7KM79"/>
<dbReference type="Pfam" id="PF18911">
    <property type="entry name" value="PKD_4"/>
    <property type="match status" value="1"/>
</dbReference>
<dbReference type="NCBIfam" id="TIGR04183">
    <property type="entry name" value="Por_Secre_tail"/>
    <property type="match status" value="1"/>
</dbReference>
<proteinExistence type="predicted"/>
<dbReference type="Pfam" id="PF18962">
    <property type="entry name" value="Por_Secre_tail"/>
    <property type="match status" value="1"/>
</dbReference>
<dbReference type="RefSeq" id="WP_048508871.1">
    <property type="nucleotide sequence ID" value="NZ_LFND01000009.1"/>
</dbReference>
<accession>A0A0J7KM79</accession>
<evidence type="ECO:0000259" key="2">
    <source>
        <dbReference type="PROSITE" id="PS50093"/>
    </source>
</evidence>
<dbReference type="InterPro" id="IPR000601">
    <property type="entry name" value="PKD_dom"/>
</dbReference>
<protein>
    <recommendedName>
        <fullName evidence="2">PKD domain-containing protein</fullName>
    </recommendedName>
</protein>
<dbReference type="SMART" id="SM00089">
    <property type="entry name" value="PKD"/>
    <property type="match status" value="1"/>
</dbReference>
<keyword evidence="4" id="KW-1185">Reference proteome</keyword>
<dbReference type="PROSITE" id="PS50093">
    <property type="entry name" value="PKD"/>
    <property type="match status" value="1"/>
</dbReference>
<dbReference type="InterPro" id="IPR035986">
    <property type="entry name" value="PKD_dom_sf"/>
</dbReference>